<organism evidence="1 2">
    <name type="scientific">Sinocyclocheilus anshuiensis</name>
    <dbReference type="NCBI Taxonomy" id="1608454"/>
    <lineage>
        <taxon>Eukaryota</taxon>
        <taxon>Metazoa</taxon>
        <taxon>Chordata</taxon>
        <taxon>Craniata</taxon>
        <taxon>Vertebrata</taxon>
        <taxon>Euteleostomi</taxon>
        <taxon>Actinopterygii</taxon>
        <taxon>Neopterygii</taxon>
        <taxon>Teleostei</taxon>
        <taxon>Ostariophysi</taxon>
        <taxon>Cypriniformes</taxon>
        <taxon>Cyprinidae</taxon>
        <taxon>Cyprininae</taxon>
        <taxon>Sinocyclocheilus</taxon>
    </lineage>
</organism>
<sequence>MSVSYLAPLCVSHLLRRGRGRLFFSRRKTKSLRGTVYVSVINVGETDVMLFRNSVLATLHSLFIVSLPHCVSECKSVSASINLQTPTFQARYRQ</sequence>
<accession>A0A671LVY5</accession>
<evidence type="ECO:0000313" key="2">
    <source>
        <dbReference type="Proteomes" id="UP000472260"/>
    </source>
</evidence>
<protein>
    <submittedName>
        <fullName evidence="1">Uncharacterized protein</fullName>
    </submittedName>
</protein>
<dbReference type="Ensembl" id="ENSSANT00000026251.1">
    <property type="protein sequence ID" value="ENSSANP00000024643.1"/>
    <property type="gene ID" value="ENSSANG00000012699.1"/>
</dbReference>
<evidence type="ECO:0000313" key="1">
    <source>
        <dbReference type="Ensembl" id="ENSSANP00000024643.1"/>
    </source>
</evidence>
<proteinExistence type="predicted"/>
<reference evidence="1" key="1">
    <citation type="submission" date="2025-08" db="UniProtKB">
        <authorList>
            <consortium name="Ensembl"/>
        </authorList>
    </citation>
    <scope>IDENTIFICATION</scope>
</reference>
<keyword evidence="2" id="KW-1185">Reference proteome</keyword>
<reference evidence="1" key="2">
    <citation type="submission" date="2025-09" db="UniProtKB">
        <authorList>
            <consortium name="Ensembl"/>
        </authorList>
    </citation>
    <scope>IDENTIFICATION</scope>
</reference>
<dbReference type="Proteomes" id="UP000472260">
    <property type="component" value="Unassembled WGS sequence"/>
</dbReference>
<name>A0A671LVY5_9TELE</name>
<dbReference type="AlphaFoldDB" id="A0A671LVY5"/>